<dbReference type="SUPFAM" id="SSF56645">
    <property type="entry name" value="Acyl-CoA dehydrogenase NM domain-like"/>
    <property type="match status" value="1"/>
</dbReference>
<organism evidence="7 8">
    <name type="scientific">Hymenoscyphus albidus</name>
    <dbReference type="NCBI Taxonomy" id="595503"/>
    <lineage>
        <taxon>Eukaryota</taxon>
        <taxon>Fungi</taxon>
        <taxon>Dikarya</taxon>
        <taxon>Ascomycota</taxon>
        <taxon>Pezizomycotina</taxon>
        <taxon>Leotiomycetes</taxon>
        <taxon>Helotiales</taxon>
        <taxon>Helotiaceae</taxon>
        <taxon>Hymenoscyphus</taxon>
    </lineage>
</organism>
<dbReference type="InterPro" id="IPR013786">
    <property type="entry name" value="AcylCoA_DH/ox_N"/>
</dbReference>
<keyword evidence="8" id="KW-1185">Reference proteome</keyword>
<comment type="cofactor">
    <cofactor evidence="1">
        <name>FAD</name>
        <dbReference type="ChEBI" id="CHEBI:57692"/>
    </cofactor>
</comment>
<dbReference type="GO" id="GO:0050660">
    <property type="term" value="F:flavin adenine dinucleotide binding"/>
    <property type="evidence" value="ECO:0007669"/>
    <property type="project" value="InterPro"/>
</dbReference>
<dbReference type="InterPro" id="IPR009100">
    <property type="entry name" value="AcylCoA_DH/oxidase_NM_dom_sf"/>
</dbReference>
<dbReference type="PANTHER" id="PTHR43884:SF12">
    <property type="entry name" value="ISOVALERYL-COA DEHYDROGENASE, MITOCHONDRIAL-RELATED"/>
    <property type="match status" value="1"/>
</dbReference>
<dbReference type="Pfam" id="PF02771">
    <property type="entry name" value="Acyl-CoA_dh_N"/>
    <property type="match status" value="1"/>
</dbReference>
<protein>
    <recommendedName>
        <fullName evidence="9">Acyl-CoA dehydrogenase</fullName>
    </recommendedName>
</protein>
<proteinExistence type="inferred from homology"/>
<keyword evidence="4" id="KW-0274">FAD</keyword>
<accession>A0A9N9LNX5</accession>
<dbReference type="PANTHER" id="PTHR43884">
    <property type="entry name" value="ACYL-COA DEHYDROGENASE"/>
    <property type="match status" value="1"/>
</dbReference>
<dbReference type="GO" id="GO:0033539">
    <property type="term" value="P:fatty acid beta-oxidation using acyl-CoA dehydrogenase"/>
    <property type="evidence" value="ECO:0007669"/>
    <property type="project" value="TreeGrafter"/>
</dbReference>
<dbReference type="GO" id="GO:0046359">
    <property type="term" value="P:butyrate catabolic process"/>
    <property type="evidence" value="ECO:0007669"/>
    <property type="project" value="TreeGrafter"/>
</dbReference>
<dbReference type="Gene3D" id="2.40.110.10">
    <property type="entry name" value="Butyryl-CoA Dehydrogenase, subunit A, domain 2"/>
    <property type="match status" value="1"/>
</dbReference>
<name>A0A9N9LNX5_9HELO</name>
<dbReference type="Proteomes" id="UP000701801">
    <property type="component" value="Unassembled WGS sequence"/>
</dbReference>
<dbReference type="InterPro" id="IPR037069">
    <property type="entry name" value="AcylCoA_DH/ox_N_sf"/>
</dbReference>
<evidence type="ECO:0000259" key="6">
    <source>
        <dbReference type="Pfam" id="PF02771"/>
    </source>
</evidence>
<dbReference type="InterPro" id="IPR009075">
    <property type="entry name" value="AcylCo_DH/oxidase_C"/>
</dbReference>
<evidence type="ECO:0000256" key="2">
    <source>
        <dbReference type="ARBA" id="ARBA00009347"/>
    </source>
</evidence>
<evidence type="ECO:0000256" key="3">
    <source>
        <dbReference type="ARBA" id="ARBA00022630"/>
    </source>
</evidence>
<evidence type="ECO:0000313" key="8">
    <source>
        <dbReference type="Proteomes" id="UP000701801"/>
    </source>
</evidence>
<dbReference type="AlphaFoldDB" id="A0A9N9LNX5"/>
<keyword evidence="3" id="KW-0285">Flavoprotein</keyword>
<reference evidence="7" key="1">
    <citation type="submission" date="2021-07" db="EMBL/GenBank/DDBJ databases">
        <authorList>
            <person name="Durling M."/>
        </authorList>
    </citation>
    <scope>NUCLEOTIDE SEQUENCE</scope>
</reference>
<evidence type="ECO:0000313" key="7">
    <source>
        <dbReference type="EMBL" id="CAG8978710.1"/>
    </source>
</evidence>
<dbReference type="Gene3D" id="1.20.140.10">
    <property type="entry name" value="Butyryl-CoA Dehydrogenase, subunit A, domain 3"/>
    <property type="match status" value="1"/>
</dbReference>
<feature type="domain" description="Acyl-CoA dehydrogenase/oxidase N-terminal" evidence="6">
    <location>
        <begin position="7"/>
        <end position="124"/>
    </location>
</feature>
<evidence type="ECO:0000256" key="1">
    <source>
        <dbReference type="ARBA" id="ARBA00001974"/>
    </source>
</evidence>
<evidence type="ECO:0000259" key="5">
    <source>
        <dbReference type="Pfam" id="PF00441"/>
    </source>
</evidence>
<dbReference type="Pfam" id="PF00441">
    <property type="entry name" value="Acyl-CoA_dh_1"/>
    <property type="match status" value="1"/>
</dbReference>
<dbReference type="SUPFAM" id="SSF47203">
    <property type="entry name" value="Acyl-CoA dehydrogenase C-terminal domain-like"/>
    <property type="match status" value="1"/>
</dbReference>
<gene>
    <name evidence="7" type="ORF">HYALB_00004693</name>
</gene>
<dbReference type="Gene3D" id="1.10.540.10">
    <property type="entry name" value="Acyl-CoA dehydrogenase/oxidase, N-terminal domain"/>
    <property type="match status" value="1"/>
</dbReference>
<comment type="similarity">
    <text evidence="2">Belongs to the acyl-CoA dehydrogenase family.</text>
</comment>
<dbReference type="EMBL" id="CAJVRM010000273">
    <property type="protein sequence ID" value="CAG8978710.1"/>
    <property type="molecule type" value="Genomic_DNA"/>
</dbReference>
<comment type="caution">
    <text evidence="7">The sequence shown here is derived from an EMBL/GenBank/DDBJ whole genome shotgun (WGS) entry which is preliminary data.</text>
</comment>
<evidence type="ECO:0008006" key="9">
    <source>
        <dbReference type="Google" id="ProtNLM"/>
    </source>
</evidence>
<dbReference type="CDD" id="cd00567">
    <property type="entry name" value="ACAD"/>
    <property type="match status" value="1"/>
</dbReference>
<dbReference type="InterPro" id="IPR036250">
    <property type="entry name" value="AcylCo_DH-like_C"/>
</dbReference>
<dbReference type="InterPro" id="IPR046373">
    <property type="entry name" value="Acyl-CoA_Oxase/DH_mid-dom_sf"/>
</dbReference>
<feature type="domain" description="Acyl-CoA dehydrogenase/oxidase C-terminal" evidence="5">
    <location>
        <begin position="253"/>
        <end position="391"/>
    </location>
</feature>
<dbReference type="GO" id="GO:0003995">
    <property type="term" value="F:acyl-CoA dehydrogenase activity"/>
    <property type="evidence" value="ECO:0007669"/>
    <property type="project" value="TreeGrafter"/>
</dbReference>
<dbReference type="OrthoDB" id="10016597at2759"/>
<evidence type="ECO:0000256" key="4">
    <source>
        <dbReference type="ARBA" id="ARBA00022827"/>
    </source>
</evidence>
<sequence>MIDFSLTPRQTAIRSSAQEFATTTLLKSSSLTTSHPDPLAKFQATSPLYEAATKAGLIKAQVPETLDGTGGPLIEAALCAEEFYAVEASVSLTILGTGLGLLPLIIEGSDEQHERFLRPFLSEERASLASLVHSEPGGVANFLEEEEGMGLQTVARKEGDEWVINGEKYIWATNCAGWDEHGADLKSVTCRIQGGPPSEVAILIVTREDIAKDPESYKVLKHTETIGHNATSGPHVKFTNLRVPAVNLLAAPGQGAAVIEKAFTFSAALVGAISVGVMRRTFDLALSFAKKDSRNGKVPIIERQSVADLLIDIKMQCEASRALTWKACVGLKKNENTAELAYETKIFCSDSAVKCVVDAMNVVGISSYDADLTWGELLNTAICLPLFDGDNVGVRRRQVERIFTSPDYEPWASTFGSNENE</sequence>